<dbReference type="PANTHER" id="PTHR35617">
    <property type="entry name" value="PHAGE_INTEGRASE DOMAIN-CONTAINING PROTEIN"/>
    <property type="match status" value="1"/>
</dbReference>
<keyword evidence="3" id="KW-1185">Reference proteome</keyword>
<dbReference type="OrthoDB" id="5960276at2759"/>
<proteinExistence type="predicted"/>
<dbReference type="VEuPathDB" id="FungiDB:AMAG_17621"/>
<name>A0A0L0RVC5_ALLM3</name>
<dbReference type="PANTHER" id="PTHR35617:SF3">
    <property type="entry name" value="CORE-BINDING (CB) DOMAIN-CONTAINING PROTEIN"/>
    <property type="match status" value="1"/>
</dbReference>
<reference evidence="3" key="2">
    <citation type="submission" date="2009-11" db="EMBL/GenBank/DDBJ databases">
        <title>The Genome Sequence of Allomyces macrogynus strain ATCC 38327.</title>
        <authorList>
            <consortium name="The Broad Institute Genome Sequencing Platform"/>
            <person name="Russ C."/>
            <person name="Cuomo C."/>
            <person name="Shea T."/>
            <person name="Young S.K."/>
            <person name="Zeng Q."/>
            <person name="Koehrsen M."/>
            <person name="Haas B."/>
            <person name="Borodovsky M."/>
            <person name="Guigo R."/>
            <person name="Alvarado L."/>
            <person name="Berlin A."/>
            <person name="Borenstein D."/>
            <person name="Chen Z."/>
            <person name="Engels R."/>
            <person name="Freedman E."/>
            <person name="Gellesch M."/>
            <person name="Goldberg J."/>
            <person name="Griggs A."/>
            <person name="Gujja S."/>
            <person name="Heiman D."/>
            <person name="Hepburn T."/>
            <person name="Howarth C."/>
            <person name="Jen D."/>
            <person name="Larson L."/>
            <person name="Lewis B."/>
            <person name="Mehta T."/>
            <person name="Park D."/>
            <person name="Pearson M."/>
            <person name="Roberts A."/>
            <person name="Saif S."/>
            <person name="Shenoy N."/>
            <person name="Sisk P."/>
            <person name="Stolte C."/>
            <person name="Sykes S."/>
            <person name="Walk T."/>
            <person name="White J."/>
            <person name="Yandava C."/>
            <person name="Burger G."/>
            <person name="Gray M.W."/>
            <person name="Holland P.W.H."/>
            <person name="King N."/>
            <person name="Lang F.B.F."/>
            <person name="Roger A.J."/>
            <person name="Ruiz-Trillo I."/>
            <person name="Lander E."/>
            <person name="Nusbaum C."/>
        </authorList>
    </citation>
    <scope>NUCLEOTIDE SEQUENCE [LARGE SCALE GENOMIC DNA]</scope>
    <source>
        <strain evidence="3">ATCC 38327</strain>
    </source>
</reference>
<protein>
    <recommendedName>
        <fullName evidence="4">Tyr recombinase domain-containing protein</fullName>
    </recommendedName>
</protein>
<keyword evidence="1" id="KW-0233">DNA recombination</keyword>
<organism evidence="2 3">
    <name type="scientific">Allomyces macrogynus (strain ATCC 38327)</name>
    <name type="common">Allomyces javanicus var. macrogynus</name>
    <dbReference type="NCBI Taxonomy" id="578462"/>
    <lineage>
        <taxon>Eukaryota</taxon>
        <taxon>Fungi</taxon>
        <taxon>Fungi incertae sedis</taxon>
        <taxon>Blastocladiomycota</taxon>
        <taxon>Blastocladiomycetes</taxon>
        <taxon>Blastocladiales</taxon>
        <taxon>Blastocladiaceae</taxon>
        <taxon>Allomyces</taxon>
    </lineage>
</organism>
<evidence type="ECO:0000256" key="1">
    <source>
        <dbReference type="ARBA" id="ARBA00023172"/>
    </source>
</evidence>
<dbReference type="InterPro" id="IPR011010">
    <property type="entry name" value="DNA_brk_join_enz"/>
</dbReference>
<dbReference type="Gene3D" id="1.10.443.10">
    <property type="entry name" value="Intergrase catalytic core"/>
    <property type="match status" value="1"/>
</dbReference>
<reference evidence="2 3" key="1">
    <citation type="submission" date="2009-11" db="EMBL/GenBank/DDBJ databases">
        <title>Annotation of Allomyces macrogynus ATCC 38327.</title>
        <authorList>
            <consortium name="The Broad Institute Genome Sequencing Platform"/>
            <person name="Russ C."/>
            <person name="Cuomo C."/>
            <person name="Burger G."/>
            <person name="Gray M.W."/>
            <person name="Holland P.W.H."/>
            <person name="King N."/>
            <person name="Lang F.B.F."/>
            <person name="Roger A.J."/>
            <person name="Ruiz-Trillo I."/>
            <person name="Young S.K."/>
            <person name="Zeng Q."/>
            <person name="Gargeya S."/>
            <person name="Fitzgerald M."/>
            <person name="Haas B."/>
            <person name="Abouelleil A."/>
            <person name="Alvarado L."/>
            <person name="Arachchi H.M."/>
            <person name="Berlin A."/>
            <person name="Chapman S.B."/>
            <person name="Gearin G."/>
            <person name="Goldberg J."/>
            <person name="Griggs A."/>
            <person name="Gujja S."/>
            <person name="Hansen M."/>
            <person name="Heiman D."/>
            <person name="Howarth C."/>
            <person name="Larimer J."/>
            <person name="Lui A."/>
            <person name="MacDonald P.J.P."/>
            <person name="McCowen C."/>
            <person name="Montmayeur A."/>
            <person name="Murphy C."/>
            <person name="Neiman D."/>
            <person name="Pearson M."/>
            <person name="Priest M."/>
            <person name="Roberts A."/>
            <person name="Saif S."/>
            <person name="Shea T."/>
            <person name="Sisk P."/>
            <person name="Stolte C."/>
            <person name="Sykes S."/>
            <person name="Wortman J."/>
            <person name="Nusbaum C."/>
            <person name="Birren B."/>
        </authorList>
    </citation>
    <scope>NUCLEOTIDE SEQUENCE [LARGE SCALE GENOMIC DNA]</scope>
    <source>
        <strain evidence="2 3">ATCC 38327</strain>
    </source>
</reference>
<dbReference type="InterPro" id="IPR013762">
    <property type="entry name" value="Integrase-like_cat_sf"/>
</dbReference>
<dbReference type="GO" id="GO:0006310">
    <property type="term" value="P:DNA recombination"/>
    <property type="evidence" value="ECO:0007669"/>
    <property type="project" value="UniProtKB-KW"/>
</dbReference>
<dbReference type="SUPFAM" id="SSF56349">
    <property type="entry name" value="DNA breaking-rejoining enzymes"/>
    <property type="match status" value="1"/>
</dbReference>
<dbReference type="AlphaFoldDB" id="A0A0L0RVC5"/>
<dbReference type="Proteomes" id="UP000054350">
    <property type="component" value="Unassembled WGS sequence"/>
</dbReference>
<dbReference type="EMBL" id="GG745328">
    <property type="protein sequence ID" value="KNE54084.1"/>
    <property type="molecule type" value="Genomic_DNA"/>
</dbReference>
<gene>
    <name evidence="2" type="ORF">AMAG_17621</name>
</gene>
<dbReference type="eggNOG" id="ENOG502S4UE">
    <property type="taxonomic scope" value="Eukaryota"/>
</dbReference>
<sequence>MCHRIDLRAQYLPGELNTAADRASRSMDNHRYGLTDRGFRRLEEWFDPDADAVDAFAQTAWPRRGGYAFPPPMLIPRVLHCVCAHWVNELVLATPACVSVIWRLLHPSLPPAGEAVVITRLLKAVARSRAAPPPAPSRGRWDPQPLLDKIASRWADPLGELDLARYTLTLLALTTAWRPCSDLGRVLFAHLEFDMDSPAPPGAWHTWPPESVPDSVTLSAWRTKTSDDLVSVRVRALSSDPDLCPVRWTWRYVQRTRHKRSFDPVPADALLFLRSTDSGPASEDTLAKWVQCVLDSAGIHATAHSTRGVAATVAAEGGASLMSILRSAHWASASTFSRHYWCGDGSLVRFFRKRDGAPDAVPEGLGRVTLKRARIVDEDLTIMDAEAGATDTLRALGYPRARWRIASSCKPASSSRSHSLTFS</sequence>
<dbReference type="GO" id="GO:0015074">
    <property type="term" value="P:DNA integration"/>
    <property type="evidence" value="ECO:0007669"/>
    <property type="project" value="InterPro"/>
</dbReference>
<evidence type="ECO:0008006" key="4">
    <source>
        <dbReference type="Google" id="ProtNLM"/>
    </source>
</evidence>
<evidence type="ECO:0000313" key="3">
    <source>
        <dbReference type="Proteomes" id="UP000054350"/>
    </source>
</evidence>
<accession>A0A0L0RVC5</accession>
<dbReference type="GO" id="GO:0003677">
    <property type="term" value="F:DNA binding"/>
    <property type="evidence" value="ECO:0007669"/>
    <property type="project" value="InterPro"/>
</dbReference>
<evidence type="ECO:0000313" key="2">
    <source>
        <dbReference type="EMBL" id="KNE54084.1"/>
    </source>
</evidence>
<dbReference type="STRING" id="578462.A0A0L0RVC5"/>